<organism evidence="13">
    <name type="scientific">Candidatus Fermentithermobacillus carboniphilus</name>
    <dbReference type="NCBI Taxonomy" id="3085328"/>
    <lineage>
        <taxon>Bacteria</taxon>
        <taxon>Bacillati</taxon>
        <taxon>Bacillota</taxon>
        <taxon>Candidatus Fermentithermobacillia</taxon>
        <taxon>Candidatus Fermentithermobacillales</taxon>
        <taxon>Candidatus Fermentithermobacillaceae</taxon>
        <taxon>Candidatus Fermentithermobacillus</taxon>
    </lineage>
</organism>
<protein>
    <recommendedName>
        <fullName evidence="8 9">Elongation factor P</fullName>
        <shortName evidence="8">EF-P</shortName>
    </recommendedName>
</protein>
<dbReference type="InterPro" id="IPR020599">
    <property type="entry name" value="Transl_elong_fac_P/YeiP"/>
</dbReference>
<dbReference type="Pfam" id="PF01132">
    <property type="entry name" value="EFP"/>
    <property type="match status" value="1"/>
</dbReference>
<dbReference type="PANTHER" id="PTHR30053">
    <property type="entry name" value="ELONGATION FACTOR P"/>
    <property type="match status" value="1"/>
</dbReference>
<dbReference type="PIRSF" id="PIRSF005901">
    <property type="entry name" value="EF-P"/>
    <property type="match status" value="1"/>
</dbReference>
<dbReference type="Pfam" id="PF09285">
    <property type="entry name" value="Elong-fact-P_C"/>
    <property type="match status" value="1"/>
</dbReference>
<evidence type="ECO:0000313" key="13">
    <source>
        <dbReference type="EMBL" id="QUL98940.1"/>
    </source>
</evidence>
<evidence type="ECO:0000256" key="8">
    <source>
        <dbReference type="HAMAP-Rule" id="MF_00141"/>
    </source>
</evidence>
<dbReference type="CDD" id="cd04470">
    <property type="entry name" value="S1_EF-P_repeat_1"/>
    <property type="match status" value="1"/>
</dbReference>
<dbReference type="SUPFAM" id="SSF50249">
    <property type="entry name" value="Nucleic acid-binding proteins"/>
    <property type="match status" value="2"/>
</dbReference>
<dbReference type="PROSITE" id="PS01275">
    <property type="entry name" value="EFP"/>
    <property type="match status" value="1"/>
</dbReference>
<dbReference type="PANTHER" id="PTHR30053:SF12">
    <property type="entry name" value="ELONGATION FACTOR P (EF-P) FAMILY PROTEIN"/>
    <property type="match status" value="1"/>
</dbReference>
<keyword evidence="5 8" id="KW-0251">Elongation factor</keyword>
<dbReference type="GO" id="GO:0003746">
    <property type="term" value="F:translation elongation factor activity"/>
    <property type="evidence" value="ECO:0007669"/>
    <property type="project" value="UniProtKB-UniRule"/>
</dbReference>
<evidence type="ECO:0000256" key="1">
    <source>
        <dbReference type="ARBA" id="ARBA00004496"/>
    </source>
</evidence>
<evidence type="ECO:0000256" key="9">
    <source>
        <dbReference type="NCBIfam" id="TIGR00038"/>
    </source>
</evidence>
<dbReference type="InterPro" id="IPR015365">
    <property type="entry name" value="Elong-fact-P_C"/>
</dbReference>
<reference evidence="13" key="2">
    <citation type="journal article" date="2023" name="Biology">
        <title>Prokaryotic Life Associated with Coal-Fire Gas Vents Revealed by Metagenomics.</title>
        <authorList>
            <person name="Kadnikov V.V."/>
            <person name="Mardanov A.V."/>
            <person name="Beletsky A.V."/>
            <person name="Karnachuk O.V."/>
            <person name="Ravin N.V."/>
        </authorList>
    </citation>
    <scope>NUCLEOTIDE SEQUENCE</scope>
    <source>
        <strain evidence="13">Bu02</strain>
    </source>
</reference>
<evidence type="ECO:0000256" key="6">
    <source>
        <dbReference type="ARBA" id="ARBA00022917"/>
    </source>
</evidence>
<evidence type="ECO:0000256" key="7">
    <source>
        <dbReference type="ARBA" id="ARBA00025469"/>
    </source>
</evidence>
<dbReference type="SMART" id="SM00841">
    <property type="entry name" value="Elong-fact-P_C"/>
    <property type="match status" value="1"/>
</dbReference>
<evidence type="ECO:0000259" key="12">
    <source>
        <dbReference type="SMART" id="SM01185"/>
    </source>
</evidence>
<dbReference type="AlphaFoldDB" id="A0AAT9LGH6"/>
<dbReference type="EMBL" id="CP062796">
    <property type="protein sequence ID" value="QUL98940.1"/>
    <property type="molecule type" value="Genomic_DNA"/>
</dbReference>
<comment type="similarity">
    <text evidence="3 8 10">Belongs to the elongation factor P family.</text>
</comment>
<dbReference type="GO" id="GO:0043043">
    <property type="term" value="P:peptide biosynthetic process"/>
    <property type="evidence" value="ECO:0007669"/>
    <property type="project" value="InterPro"/>
</dbReference>
<dbReference type="NCBIfam" id="NF001810">
    <property type="entry name" value="PRK00529.1"/>
    <property type="match status" value="1"/>
</dbReference>
<reference evidence="13" key="1">
    <citation type="submission" date="2020-10" db="EMBL/GenBank/DDBJ databases">
        <authorList>
            <person name="Kadnikov V."/>
            <person name="Beletsky A.V."/>
            <person name="Mardanov A.V."/>
            <person name="Karnachuk O.V."/>
            <person name="Ravin N.V."/>
        </authorList>
    </citation>
    <scope>NUCLEOTIDE SEQUENCE</scope>
    <source>
        <strain evidence="13">Bu02</strain>
    </source>
</reference>
<dbReference type="InterPro" id="IPR001059">
    <property type="entry name" value="Transl_elong_P/YeiP_cen"/>
</dbReference>
<dbReference type="InterPro" id="IPR014722">
    <property type="entry name" value="Rib_uL2_dom2"/>
</dbReference>
<dbReference type="Gene3D" id="2.30.30.30">
    <property type="match status" value="1"/>
</dbReference>
<comment type="pathway">
    <text evidence="2 8">Protein biosynthesis; polypeptide chain elongation.</text>
</comment>
<evidence type="ECO:0000256" key="2">
    <source>
        <dbReference type="ARBA" id="ARBA00004815"/>
    </source>
</evidence>
<evidence type="ECO:0000256" key="3">
    <source>
        <dbReference type="ARBA" id="ARBA00009479"/>
    </source>
</evidence>
<evidence type="ECO:0000256" key="10">
    <source>
        <dbReference type="RuleBase" id="RU004389"/>
    </source>
</evidence>
<proteinExistence type="inferred from homology"/>
<dbReference type="SUPFAM" id="SSF50104">
    <property type="entry name" value="Translation proteins SH3-like domain"/>
    <property type="match status" value="1"/>
</dbReference>
<comment type="subcellular location">
    <subcellularLocation>
        <location evidence="1 8">Cytoplasm</location>
    </subcellularLocation>
</comment>
<dbReference type="GO" id="GO:0005829">
    <property type="term" value="C:cytosol"/>
    <property type="evidence" value="ECO:0007669"/>
    <property type="project" value="UniProtKB-ARBA"/>
</dbReference>
<dbReference type="Gene3D" id="2.40.50.140">
    <property type="entry name" value="Nucleic acid-binding proteins"/>
    <property type="match status" value="2"/>
</dbReference>
<evidence type="ECO:0000259" key="11">
    <source>
        <dbReference type="SMART" id="SM00841"/>
    </source>
</evidence>
<feature type="domain" description="Translation elongation factor P/YeiP central" evidence="12">
    <location>
        <begin position="67"/>
        <end position="121"/>
    </location>
</feature>
<keyword evidence="6 8" id="KW-0648">Protein biosynthesis</keyword>
<dbReference type="FunFam" id="2.30.30.30:FF:000003">
    <property type="entry name" value="Elongation factor P"/>
    <property type="match status" value="1"/>
</dbReference>
<sequence length="185" mass="20456">MISTNDFHTGVTIEIDGQPWVVVDFQHVKPGKGSAFVRAKIKNVITGAVLERTFNAGEKLPRAHIEKREAQYLYNVGDDYTFMDTSTYEQITISKEDVGPGVVYLKENMNVFILSYDGRIIGVEIPNFVDLKVVETEPGFRGDTATGGSKPAKLETGAVVKVPLFVNVGDVIKVDTRTGEYIERV</sequence>
<comment type="function">
    <text evidence="7 8">Involved in peptide bond synthesis. Stimulates efficient translation and peptide-bond synthesis on native or reconstituted 70S ribosomes in vitro. Probably functions indirectly by altering the affinity of the ribosome for aminoacyl-tRNA, thus increasing their reactivity as acceptors for peptidyl transferase.</text>
</comment>
<accession>A0AAT9LGH6</accession>
<name>A0AAT9LGH6_9FIRM</name>
<dbReference type="HAMAP" id="MF_00141">
    <property type="entry name" value="EF_P"/>
    <property type="match status" value="1"/>
</dbReference>
<feature type="domain" description="Elongation factor P C-terminal" evidence="11">
    <location>
        <begin position="129"/>
        <end position="184"/>
    </location>
</feature>
<dbReference type="InterPro" id="IPR012340">
    <property type="entry name" value="NA-bd_OB-fold"/>
</dbReference>
<dbReference type="CDD" id="cd05794">
    <property type="entry name" value="S1_EF-P_repeat_2"/>
    <property type="match status" value="1"/>
</dbReference>
<gene>
    <name evidence="8 13" type="primary">efp</name>
    <name evidence="13" type="ORF">IMF26_02380</name>
</gene>
<dbReference type="KEGG" id="fcz:IMF26_02380"/>
<dbReference type="InterPro" id="IPR013185">
    <property type="entry name" value="Transl_elong_KOW-like"/>
</dbReference>
<dbReference type="InterPro" id="IPR011768">
    <property type="entry name" value="Transl_elongation_fac_P"/>
</dbReference>
<dbReference type="SMART" id="SM01185">
    <property type="entry name" value="EFP"/>
    <property type="match status" value="1"/>
</dbReference>
<evidence type="ECO:0000256" key="5">
    <source>
        <dbReference type="ARBA" id="ARBA00022768"/>
    </source>
</evidence>
<keyword evidence="4 8" id="KW-0963">Cytoplasm</keyword>
<dbReference type="NCBIfam" id="TIGR00038">
    <property type="entry name" value="efp"/>
    <property type="match status" value="1"/>
</dbReference>
<dbReference type="FunFam" id="2.40.50.140:FF:000009">
    <property type="entry name" value="Elongation factor P"/>
    <property type="match status" value="1"/>
</dbReference>
<dbReference type="InterPro" id="IPR008991">
    <property type="entry name" value="Translation_prot_SH3-like_sf"/>
</dbReference>
<dbReference type="FunFam" id="2.40.50.140:FF:000004">
    <property type="entry name" value="Elongation factor P"/>
    <property type="match status" value="1"/>
</dbReference>
<dbReference type="Pfam" id="PF08207">
    <property type="entry name" value="EFP_N"/>
    <property type="match status" value="1"/>
</dbReference>
<dbReference type="InterPro" id="IPR013852">
    <property type="entry name" value="Transl_elong_P/YeiP_CS"/>
</dbReference>
<evidence type="ECO:0000256" key="4">
    <source>
        <dbReference type="ARBA" id="ARBA00022490"/>
    </source>
</evidence>